<dbReference type="Proteomes" id="UP000215127">
    <property type="component" value="Chromosome 1"/>
</dbReference>
<gene>
    <name evidence="1" type="ORF">ZT3D7_G1076</name>
</gene>
<dbReference type="EMBL" id="LT853692">
    <property type="protein sequence ID" value="SMQ45931.1"/>
    <property type="molecule type" value="Genomic_DNA"/>
</dbReference>
<name>A0A1X7RFD4_ZYMT9</name>
<organism evidence="1 2">
    <name type="scientific">Zymoseptoria tritici (strain ST99CH_3D7)</name>
    <dbReference type="NCBI Taxonomy" id="1276538"/>
    <lineage>
        <taxon>Eukaryota</taxon>
        <taxon>Fungi</taxon>
        <taxon>Dikarya</taxon>
        <taxon>Ascomycota</taxon>
        <taxon>Pezizomycotina</taxon>
        <taxon>Dothideomycetes</taxon>
        <taxon>Dothideomycetidae</taxon>
        <taxon>Mycosphaerellales</taxon>
        <taxon>Mycosphaerellaceae</taxon>
        <taxon>Zymoseptoria</taxon>
    </lineage>
</organism>
<dbReference type="AlphaFoldDB" id="A0A1X7RFD4"/>
<evidence type="ECO:0000313" key="2">
    <source>
        <dbReference type="Proteomes" id="UP000215127"/>
    </source>
</evidence>
<accession>A0A1X7RFD4</accession>
<protein>
    <submittedName>
        <fullName evidence="1">Uncharacterized protein</fullName>
    </submittedName>
</protein>
<evidence type="ECO:0000313" key="1">
    <source>
        <dbReference type="EMBL" id="SMQ45931.1"/>
    </source>
</evidence>
<proteinExistence type="predicted"/>
<keyword evidence="2" id="KW-1185">Reference proteome</keyword>
<sequence>MLHFHRVACFNIASMALEHPKHIIHQEQPSQNVTTAVVLVDPYRPPQRNDDNASNRCNCPCARGVSEMDTDTIVADHGQNVPEDIDQYEFIDSYFPCDKESAGGDEGVETHLMGDEGGPLSPFPCSDEEISPDASMIVEPGSREISMESSLATLSSRNSSVFAFSGGWAESIFISIPLRLTPEVAHCYPSELDLT</sequence>
<reference evidence="1 2" key="1">
    <citation type="submission" date="2016-06" db="EMBL/GenBank/DDBJ databases">
        <authorList>
            <person name="Kjaerup R.B."/>
            <person name="Dalgaard T.S."/>
            <person name="Juul-Madsen H.R."/>
        </authorList>
    </citation>
    <scope>NUCLEOTIDE SEQUENCE [LARGE SCALE GENOMIC DNA]</scope>
</reference>